<organism evidence="2 3">
    <name type="scientific">Suillus discolor</name>
    <dbReference type="NCBI Taxonomy" id="1912936"/>
    <lineage>
        <taxon>Eukaryota</taxon>
        <taxon>Fungi</taxon>
        <taxon>Dikarya</taxon>
        <taxon>Basidiomycota</taxon>
        <taxon>Agaricomycotina</taxon>
        <taxon>Agaricomycetes</taxon>
        <taxon>Agaricomycetidae</taxon>
        <taxon>Boletales</taxon>
        <taxon>Suillineae</taxon>
        <taxon>Suillaceae</taxon>
        <taxon>Suillus</taxon>
    </lineage>
</organism>
<evidence type="ECO:0000313" key="3">
    <source>
        <dbReference type="Proteomes" id="UP000823399"/>
    </source>
</evidence>
<proteinExistence type="predicted"/>
<protein>
    <recommendedName>
        <fullName evidence="1">CSD2 domain-containing protein</fullName>
    </recommendedName>
</protein>
<evidence type="ECO:0000259" key="1">
    <source>
        <dbReference type="Pfam" id="PF17849"/>
    </source>
</evidence>
<dbReference type="RefSeq" id="XP_041296280.1">
    <property type="nucleotide sequence ID" value="XM_041428425.1"/>
</dbReference>
<dbReference type="SUPFAM" id="SSF50249">
    <property type="entry name" value="Nucleic acid-binding proteins"/>
    <property type="match status" value="1"/>
</dbReference>
<evidence type="ECO:0000313" key="2">
    <source>
        <dbReference type="EMBL" id="KAG2114167.1"/>
    </source>
</evidence>
<dbReference type="Proteomes" id="UP000823399">
    <property type="component" value="Unassembled WGS sequence"/>
</dbReference>
<accession>A0A9P7FEG0</accession>
<dbReference type="OrthoDB" id="372421at2759"/>
<sequence length="179" mass="19962">MISRPILLRNTPTRNIPIQASLRVSHFLVSCLILWSSPQPRRNAQVFQFDPPSRTQKCKWLHTRQAPSLIGNKTGNNQSITSRYPEGHFVCVLGKAESKEVDQESLLLKFEVPYRPFGKAILDCLPAEDEKWVVPPKSATSPEWRNCAHHGGTSHGTLTKAVFHTSSFNTVFAAKGGGE</sequence>
<dbReference type="EMBL" id="JABBWM010000010">
    <property type="protein sequence ID" value="KAG2114167.1"/>
    <property type="molecule type" value="Genomic_DNA"/>
</dbReference>
<dbReference type="GeneID" id="64690684"/>
<keyword evidence="3" id="KW-1185">Reference proteome</keyword>
<reference evidence="2" key="1">
    <citation type="journal article" date="2020" name="New Phytol.">
        <title>Comparative genomics reveals dynamic genome evolution in host specialist ectomycorrhizal fungi.</title>
        <authorList>
            <person name="Lofgren L.A."/>
            <person name="Nguyen N.H."/>
            <person name="Vilgalys R."/>
            <person name="Ruytinx J."/>
            <person name="Liao H.L."/>
            <person name="Branco S."/>
            <person name="Kuo A."/>
            <person name="LaButti K."/>
            <person name="Lipzen A."/>
            <person name="Andreopoulos W."/>
            <person name="Pangilinan J."/>
            <person name="Riley R."/>
            <person name="Hundley H."/>
            <person name="Na H."/>
            <person name="Barry K."/>
            <person name="Grigoriev I.V."/>
            <person name="Stajich J.E."/>
            <person name="Kennedy P.G."/>
        </authorList>
    </citation>
    <scope>NUCLEOTIDE SEQUENCE</scope>
    <source>
        <strain evidence="2">FC423</strain>
    </source>
</reference>
<dbReference type="AlphaFoldDB" id="A0A9P7FEG0"/>
<dbReference type="InterPro" id="IPR012340">
    <property type="entry name" value="NA-bd_OB-fold"/>
</dbReference>
<dbReference type="InterPro" id="IPR041505">
    <property type="entry name" value="Dis3_CSD2"/>
</dbReference>
<dbReference type="Pfam" id="PF17849">
    <property type="entry name" value="OB_Dis3"/>
    <property type="match status" value="1"/>
</dbReference>
<gene>
    <name evidence="2" type="ORF">F5147DRAFT_18023</name>
</gene>
<name>A0A9P7FEG0_9AGAM</name>
<feature type="domain" description="CSD2" evidence="1">
    <location>
        <begin position="80"/>
        <end position="110"/>
    </location>
</feature>
<comment type="caution">
    <text evidence="2">The sequence shown here is derived from an EMBL/GenBank/DDBJ whole genome shotgun (WGS) entry which is preliminary data.</text>
</comment>